<feature type="non-terminal residue" evidence="2">
    <location>
        <position position="86"/>
    </location>
</feature>
<organism evidence="2 3">
    <name type="scientific">Lophium mytilinum</name>
    <dbReference type="NCBI Taxonomy" id="390894"/>
    <lineage>
        <taxon>Eukaryota</taxon>
        <taxon>Fungi</taxon>
        <taxon>Dikarya</taxon>
        <taxon>Ascomycota</taxon>
        <taxon>Pezizomycotina</taxon>
        <taxon>Dothideomycetes</taxon>
        <taxon>Pleosporomycetidae</taxon>
        <taxon>Mytilinidiales</taxon>
        <taxon>Mytilinidiaceae</taxon>
        <taxon>Lophium</taxon>
    </lineage>
</organism>
<gene>
    <name evidence="2" type="ORF">BU16DRAFT_424386</name>
</gene>
<keyword evidence="3" id="KW-1185">Reference proteome</keyword>
<accession>A0A6A6QC70</accession>
<dbReference type="PANTHER" id="PTHR24148">
    <property type="entry name" value="ANKYRIN REPEAT DOMAIN-CONTAINING PROTEIN 39 HOMOLOG-RELATED"/>
    <property type="match status" value="1"/>
</dbReference>
<dbReference type="Pfam" id="PF06985">
    <property type="entry name" value="HET"/>
    <property type="match status" value="1"/>
</dbReference>
<dbReference type="InterPro" id="IPR052895">
    <property type="entry name" value="HetReg/Transcr_Mod"/>
</dbReference>
<evidence type="ECO:0000259" key="1">
    <source>
        <dbReference type="Pfam" id="PF06985"/>
    </source>
</evidence>
<feature type="domain" description="Heterokaryon incompatibility" evidence="1">
    <location>
        <begin position="5"/>
        <end position="86"/>
    </location>
</feature>
<protein>
    <recommendedName>
        <fullName evidence="1">Heterokaryon incompatibility domain-containing protein</fullName>
    </recommendedName>
</protein>
<dbReference type="Proteomes" id="UP000799750">
    <property type="component" value="Unassembled WGS sequence"/>
</dbReference>
<dbReference type="InterPro" id="IPR010730">
    <property type="entry name" value="HET"/>
</dbReference>
<evidence type="ECO:0000313" key="3">
    <source>
        <dbReference type="Proteomes" id="UP000799750"/>
    </source>
</evidence>
<reference evidence="2" key="1">
    <citation type="journal article" date="2020" name="Stud. Mycol.">
        <title>101 Dothideomycetes genomes: a test case for predicting lifestyles and emergence of pathogens.</title>
        <authorList>
            <person name="Haridas S."/>
            <person name="Albert R."/>
            <person name="Binder M."/>
            <person name="Bloem J."/>
            <person name="Labutti K."/>
            <person name="Salamov A."/>
            <person name="Andreopoulos B."/>
            <person name="Baker S."/>
            <person name="Barry K."/>
            <person name="Bills G."/>
            <person name="Bluhm B."/>
            <person name="Cannon C."/>
            <person name="Castanera R."/>
            <person name="Culley D."/>
            <person name="Daum C."/>
            <person name="Ezra D."/>
            <person name="Gonzalez J."/>
            <person name="Henrissat B."/>
            <person name="Kuo A."/>
            <person name="Liang C."/>
            <person name="Lipzen A."/>
            <person name="Lutzoni F."/>
            <person name="Magnuson J."/>
            <person name="Mondo S."/>
            <person name="Nolan M."/>
            <person name="Ohm R."/>
            <person name="Pangilinan J."/>
            <person name="Park H.-J."/>
            <person name="Ramirez L."/>
            <person name="Alfaro M."/>
            <person name="Sun H."/>
            <person name="Tritt A."/>
            <person name="Yoshinaga Y."/>
            <person name="Zwiers L.-H."/>
            <person name="Turgeon B."/>
            <person name="Goodwin S."/>
            <person name="Spatafora J."/>
            <person name="Crous P."/>
            <person name="Grigoriev I."/>
        </authorList>
    </citation>
    <scope>NUCLEOTIDE SEQUENCE</scope>
    <source>
        <strain evidence="2">CBS 269.34</strain>
    </source>
</reference>
<proteinExistence type="predicted"/>
<dbReference type="AlphaFoldDB" id="A0A6A6QC70"/>
<sequence>SCLPYEALSYVWGPPSSIYHIHLNEQSVPITKNLHDVLHRLRSADPRVLWIDQLCINQTDISERSSQVQLMGTIYTHASRVIMWLG</sequence>
<name>A0A6A6QC70_9PEZI</name>
<dbReference type="EMBL" id="MU004198">
    <property type="protein sequence ID" value="KAF2489606.1"/>
    <property type="molecule type" value="Genomic_DNA"/>
</dbReference>
<dbReference type="PANTHER" id="PTHR24148:SF64">
    <property type="entry name" value="HETEROKARYON INCOMPATIBILITY DOMAIN-CONTAINING PROTEIN"/>
    <property type="match status" value="1"/>
</dbReference>
<dbReference type="OrthoDB" id="2157530at2759"/>
<feature type="non-terminal residue" evidence="2">
    <location>
        <position position="1"/>
    </location>
</feature>
<evidence type="ECO:0000313" key="2">
    <source>
        <dbReference type="EMBL" id="KAF2489606.1"/>
    </source>
</evidence>